<comment type="caution">
    <text evidence="1">The sequence shown here is derived from an EMBL/GenBank/DDBJ whole genome shotgun (WGS) entry which is preliminary data.</text>
</comment>
<dbReference type="SUPFAM" id="SSF53474">
    <property type="entry name" value="alpha/beta-Hydrolases"/>
    <property type="match status" value="1"/>
</dbReference>
<dbReference type="EMBL" id="RRZC01000028">
    <property type="protein sequence ID" value="MBE0405170.1"/>
    <property type="molecule type" value="Genomic_DNA"/>
</dbReference>
<proteinExistence type="predicted"/>
<accession>A0ABR9FGZ3</accession>
<gene>
    <name evidence="1" type="ORF">EI163_16645</name>
</gene>
<protein>
    <recommendedName>
        <fullName evidence="3">Alpha/beta hydrolase</fullName>
    </recommendedName>
</protein>
<evidence type="ECO:0000313" key="2">
    <source>
        <dbReference type="Proteomes" id="UP000754821"/>
    </source>
</evidence>
<dbReference type="RefSeq" id="WP_192528587.1">
    <property type="nucleotide sequence ID" value="NZ_RRZC01000028.1"/>
</dbReference>
<name>A0ABR9FGZ3_9GAMM</name>
<evidence type="ECO:0000313" key="1">
    <source>
        <dbReference type="EMBL" id="MBE0405170.1"/>
    </source>
</evidence>
<dbReference type="Proteomes" id="UP000754821">
    <property type="component" value="Unassembled WGS sequence"/>
</dbReference>
<keyword evidence="2" id="KW-1185">Reference proteome</keyword>
<dbReference type="InterPro" id="IPR029058">
    <property type="entry name" value="AB_hydrolase_fold"/>
</dbReference>
<organism evidence="1 2">
    <name type="scientific">Halomonas citrativorans</name>
    <dbReference type="NCBI Taxonomy" id="2742612"/>
    <lineage>
        <taxon>Bacteria</taxon>
        <taxon>Pseudomonadati</taxon>
        <taxon>Pseudomonadota</taxon>
        <taxon>Gammaproteobacteria</taxon>
        <taxon>Oceanospirillales</taxon>
        <taxon>Halomonadaceae</taxon>
        <taxon>Halomonas</taxon>
    </lineage>
</organism>
<reference evidence="1 2" key="1">
    <citation type="submission" date="2020-07" db="EMBL/GenBank/DDBJ databases">
        <title>Halophilic bacteria isolated from french cheeses.</title>
        <authorList>
            <person name="Kothe C.I."/>
            <person name="Farah-Kraiem B."/>
            <person name="Renault P."/>
            <person name="Dridi B."/>
        </authorList>
    </citation>
    <scope>NUCLEOTIDE SEQUENCE [LARGE SCALE GENOMIC DNA]</scope>
    <source>
        <strain evidence="1 2">FME16</strain>
    </source>
</reference>
<sequence>MIKKIRKYLSWLKAGVECKYQKMGGYEVDVMPGKSPVLYVAFSGIGDLQKDTVSFEWRESLKRASEGAHVILVKDNLRQWYTNPNGQSVVATTIAEYIRRNEIESTLALGMSMGGYGAVVFSSLVRFDAVVALSTRECVGKASIFDKRNQALMKNIVNGPQCHIKNLINPTTHYSFISSVDQVEDLLHFMRLKDSCSQGHYFLARGSHNLGHEMIMRGAMQPFLKWLLGNCLDTPPKGINTIAESTLKLTRYLLKEEEKNIDFLTWKHQFSDVPLNEVPFFLLHNTMQLAIERGQYPLSYPLPSHAFISPEWIDPYLSSGWRRPESSGVWSKGKWHVLNGQLVDRIKGRYQLRLQLEAFFPKKCAKEVAVEFYQRGELTKTVKVKRSKKLVFVSLPLLPDERQVVSVTIHTPNADFPSRTYNNADDREVGIFLKGFVVLCDE</sequence>
<evidence type="ECO:0008006" key="3">
    <source>
        <dbReference type="Google" id="ProtNLM"/>
    </source>
</evidence>